<accession>A0AAW7XQ43</accession>
<dbReference type="Proteomes" id="UP001169823">
    <property type="component" value="Unassembled WGS sequence"/>
</dbReference>
<dbReference type="EMBL" id="JAUOPJ010000003">
    <property type="protein sequence ID" value="MDO6456449.1"/>
    <property type="molecule type" value="Genomic_DNA"/>
</dbReference>
<evidence type="ECO:0000313" key="1">
    <source>
        <dbReference type="EMBL" id="MDO6456449.1"/>
    </source>
</evidence>
<reference evidence="1" key="1">
    <citation type="submission" date="2023-07" db="EMBL/GenBank/DDBJ databases">
        <title>Genome content predicts the carbon catabolic preferences of heterotrophic bacteria.</title>
        <authorList>
            <person name="Gralka M."/>
        </authorList>
    </citation>
    <scope>NUCLEOTIDE SEQUENCE</scope>
    <source>
        <strain evidence="1">I2M02</strain>
    </source>
</reference>
<protein>
    <submittedName>
        <fullName evidence="1">Uncharacterized protein</fullName>
    </submittedName>
</protein>
<dbReference type="RefSeq" id="WP_303481248.1">
    <property type="nucleotide sequence ID" value="NZ_JAUOPJ010000003.1"/>
</dbReference>
<dbReference type="AlphaFoldDB" id="A0AAW7XQ43"/>
<name>A0AAW7XQ43_9RHOB</name>
<gene>
    <name evidence="1" type="ORF">Q4494_05100</name>
</gene>
<organism evidence="1 2">
    <name type="scientific">Celeribacter halophilus</name>
    <dbReference type="NCBI Taxonomy" id="576117"/>
    <lineage>
        <taxon>Bacteria</taxon>
        <taxon>Pseudomonadati</taxon>
        <taxon>Pseudomonadota</taxon>
        <taxon>Alphaproteobacteria</taxon>
        <taxon>Rhodobacterales</taxon>
        <taxon>Roseobacteraceae</taxon>
        <taxon>Celeribacter</taxon>
    </lineage>
</organism>
<comment type="caution">
    <text evidence="1">The sequence shown here is derived from an EMBL/GenBank/DDBJ whole genome shotgun (WGS) entry which is preliminary data.</text>
</comment>
<evidence type="ECO:0000313" key="2">
    <source>
        <dbReference type="Proteomes" id="UP001169823"/>
    </source>
</evidence>
<proteinExistence type="predicted"/>
<sequence length="48" mass="4981">MKSLAFAAGFADPKLAPNPRAGTSQSLGYGSVAAIPIKRLAQTVLTRH</sequence>